<feature type="site" description="Electron transfer via tryptophanyl radical" evidence="6">
    <location>
        <position position="418"/>
    </location>
</feature>
<evidence type="ECO:0000256" key="6">
    <source>
        <dbReference type="PIRSR" id="PIRSR602081-2"/>
    </source>
</evidence>
<dbReference type="EMBL" id="ML991778">
    <property type="protein sequence ID" value="KAF2237863.1"/>
    <property type="molecule type" value="Genomic_DNA"/>
</dbReference>
<keyword evidence="2 5" id="KW-0285">Flavoprotein</keyword>
<feature type="site" description="Electron transfer via tryptophanyl radical" evidence="6">
    <location>
        <position position="521"/>
    </location>
</feature>
<comment type="cofactor">
    <cofactor evidence="5 7">
        <name>FAD</name>
        <dbReference type="ChEBI" id="CHEBI:57692"/>
    </cofactor>
    <text evidence="5 7">Binds 1 FAD per subunit.</text>
</comment>
<feature type="domain" description="Photolyase/cryptochrome alpha/beta" evidence="9">
    <location>
        <begin position="6"/>
        <end position="177"/>
    </location>
</feature>
<sequence>MTTAPKILIYLLRRDLRSTDNPVLHEVSRLHQQSQHPFTHFLPIYVFPADQVEVSGFLRDSSGECPYPEARSYVGGFWRCGPFRAKFLAESVWDLKKQLEDLGSGLEIRVGSLHDALRDILKQFKDGSSQKTDSPAEVSEIWMTAEEGTEEKQEEKEIREVAEESGVKLKLWQDEKYLVDDRDLPNQNPEDLSDVFTSFRKTVEPLRDAPRKRLARPKRGSLPPLPPSIPPQADPFVIPDSFDSLNSALQKPLQDVGFGLPNPPKWPSNTGVQSAIPFPGGESHGQYRVRHLLYSGAMTKYKDNRNGLLGTDFSTKLSAWLALGCITARWVHWEMYDFEEGKNPEPLPLAGTQSNSEHSDSDMRHAPGFGKGQNKGTEGVRFELLWRDYMRLCARKFGSKLFSIRGFRGDDQYKAVEWKQPPESDSVPAPSANDENNNIARKVNLLPSSHPLTRFLEGRTGTGLIDATSRELFLTGYTSNRARQNHASFLAKHLRLDWRLGAEWYECMLVDYDVSSNWGNWCYVAGVGNDPRGEARKFNPVKQGVDYDPKGEFVKGWMGELSGVYGGKELHRGEELMGVLQAWRLPMEEKKKLGLDGVEWVDKPLVKIDFAVDRKNGGGKGGRGRGGGGGGMRGGRNDRGRGRGRGNWRSGPMDKDRASQAGTV</sequence>
<feature type="compositionally biased region" description="Gly residues" evidence="8">
    <location>
        <begin position="618"/>
        <end position="634"/>
    </location>
</feature>
<evidence type="ECO:0000256" key="7">
    <source>
        <dbReference type="RuleBase" id="RU367151"/>
    </source>
</evidence>
<name>A0A6A6HK24_VIRVR</name>
<dbReference type="Proteomes" id="UP000800092">
    <property type="component" value="Unassembled WGS sequence"/>
</dbReference>
<protein>
    <recommendedName>
        <fullName evidence="7">Cryptochrome DASH</fullName>
    </recommendedName>
</protein>
<feature type="region of interest" description="Disordered" evidence="8">
    <location>
        <begin position="344"/>
        <end position="374"/>
    </location>
</feature>
<feature type="region of interest" description="Disordered" evidence="8">
    <location>
        <begin position="613"/>
        <end position="664"/>
    </location>
</feature>
<dbReference type="Pfam" id="PF00875">
    <property type="entry name" value="DNA_photolyase"/>
    <property type="match status" value="1"/>
</dbReference>
<evidence type="ECO:0000256" key="2">
    <source>
        <dbReference type="ARBA" id="ARBA00022630"/>
    </source>
</evidence>
<keyword evidence="4 7" id="KW-0157">Chromophore</keyword>
<dbReference type="Pfam" id="PF03441">
    <property type="entry name" value="FAD_binding_7"/>
    <property type="match status" value="1"/>
</dbReference>
<evidence type="ECO:0000256" key="8">
    <source>
        <dbReference type="SAM" id="MobiDB-lite"/>
    </source>
</evidence>
<keyword evidence="3 5" id="KW-0274">FAD</keyword>
<dbReference type="Gene3D" id="1.25.40.80">
    <property type="match status" value="1"/>
</dbReference>
<dbReference type="PRINTS" id="PR00147">
    <property type="entry name" value="DNAPHOTLYASE"/>
</dbReference>
<dbReference type="PANTHER" id="PTHR11455">
    <property type="entry name" value="CRYPTOCHROME"/>
    <property type="match status" value="1"/>
</dbReference>
<dbReference type="GO" id="GO:0003684">
    <property type="term" value="F:damaged DNA binding"/>
    <property type="evidence" value="ECO:0007669"/>
    <property type="project" value="TreeGrafter"/>
</dbReference>
<evidence type="ECO:0000313" key="10">
    <source>
        <dbReference type="EMBL" id="KAF2237863.1"/>
    </source>
</evidence>
<proteinExistence type="inferred from homology"/>
<dbReference type="InterPro" id="IPR036155">
    <property type="entry name" value="Crypto/Photolyase_N_sf"/>
</dbReference>
<comment type="cofactor">
    <cofactor evidence="7">
        <name>(6R)-5,10-methylene-5,6,7,8-tetrahydrofolate</name>
        <dbReference type="ChEBI" id="CHEBI:15636"/>
    </cofactor>
    <text evidence="7">Binds 1 5,10-methenyltetrahydrofolate (MTHF) per subunit.</text>
</comment>
<dbReference type="GO" id="GO:0071949">
    <property type="term" value="F:FAD binding"/>
    <property type="evidence" value="ECO:0007669"/>
    <property type="project" value="TreeGrafter"/>
</dbReference>
<dbReference type="Gene3D" id="3.40.50.620">
    <property type="entry name" value="HUPs"/>
    <property type="match status" value="1"/>
</dbReference>
<dbReference type="Gene3D" id="1.10.579.10">
    <property type="entry name" value="DNA Cyclobutane Dipyrimidine Photolyase, subunit A, domain 3"/>
    <property type="match status" value="1"/>
</dbReference>
<dbReference type="InterPro" id="IPR002081">
    <property type="entry name" value="Cryptochrome/DNA_photolyase_1"/>
</dbReference>
<feature type="binding site" evidence="5">
    <location>
        <position position="301"/>
    </location>
    <ligand>
        <name>FAD</name>
        <dbReference type="ChEBI" id="CHEBI:57692"/>
    </ligand>
</feature>
<reference evidence="10" key="1">
    <citation type="journal article" date="2020" name="Stud. Mycol.">
        <title>101 Dothideomycetes genomes: a test case for predicting lifestyles and emergence of pathogens.</title>
        <authorList>
            <person name="Haridas S."/>
            <person name="Albert R."/>
            <person name="Binder M."/>
            <person name="Bloem J."/>
            <person name="Labutti K."/>
            <person name="Salamov A."/>
            <person name="Andreopoulos B."/>
            <person name="Baker S."/>
            <person name="Barry K."/>
            <person name="Bills G."/>
            <person name="Bluhm B."/>
            <person name="Cannon C."/>
            <person name="Castanera R."/>
            <person name="Culley D."/>
            <person name="Daum C."/>
            <person name="Ezra D."/>
            <person name="Gonzalez J."/>
            <person name="Henrissat B."/>
            <person name="Kuo A."/>
            <person name="Liang C."/>
            <person name="Lipzen A."/>
            <person name="Lutzoni F."/>
            <person name="Magnuson J."/>
            <person name="Mondo S."/>
            <person name="Nolan M."/>
            <person name="Ohm R."/>
            <person name="Pangilinan J."/>
            <person name="Park H.-J."/>
            <person name="Ramirez L."/>
            <person name="Alfaro M."/>
            <person name="Sun H."/>
            <person name="Tritt A."/>
            <person name="Yoshinaga Y."/>
            <person name="Zwiers L.-H."/>
            <person name="Turgeon B."/>
            <person name="Goodwin S."/>
            <person name="Spatafora J."/>
            <person name="Crous P."/>
            <person name="Grigoriev I."/>
        </authorList>
    </citation>
    <scope>NUCLEOTIDE SEQUENCE</scope>
    <source>
        <strain evidence="10">Tuck. ex Michener</strain>
    </source>
</reference>
<dbReference type="InterPro" id="IPR006050">
    <property type="entry name" value="DNA_photolyase_N"/>
</dbReference>
<accession>A0A6A6HK24</accession>
<evidence type="ECO:0000256" key="1">
    <source>
        <dbReference type="ARBA" id="ARBA00005862"/>
    </source>
</evidence>
<feature type="site" description="Electron transfer via tryptophanyl radical" evidence="6">
    <location>
        <position position="498"/>
    </location>
</feature>
<dbReference type="InterPro" id="IPR036134">
    <property type="entry name" value="Crypto/Photolyase_FAD-like_sf"/>
</dbReference>
<feature type="binding site" evidence="5">
    <location>
        <begin position="314"/>
        <end position="318"/>
    </location>
    <ligand>
        <name>FAD</name>
        <dbReference type="ChEBI" id="CHEBI:57692"/>
    </ligand>
</feature>
<gene>
    <name evidence="10" type="ORF">EV356DRAFT_527072</name>
</gene>
<feature type="binding site" evidence="5">
    <location>
        <begin position="511"/>
        <end position="513"/>
    </location>
    <ligand>
        <name>FAD</name>
        <dbReference type="ChEBI" id="CHEBI:57692"/>
    </ligand>
</feature>
<dbReference type="InterPro" id="IPR005101">
    <property type="entry name" value="Cryptochr/Photolyase_FAD-bd"/>
</dbReference>
<dbReference type="PROSITE" id="PS51645">
    <property type="entry name" value="PHR_CRY_ALPHA_BETA"/>
    <property type="match status" value="1"/>
</dbReference>
<evidence type="ECO:0000256" key="5">
    <source>
        <dbReference type="PIRSR" id="PIRSR602081-1"/>
    </source>
</evidence>
<dbReference type="AlphaFoldDB" id="A0A6A6HK24"/>
<organism evidence="10 11">
    <name type="scientific">Viridothelium virens</name>
    <name type="common">Speckled blister lichen</name>
    <name type="synonym">Trypethelium virens</name>
    <dbReference type="NCBI Taxonomy" id="1048519"/>
    <lineage>
        <taxon>Eukaryota</taxon>
        <taxon>Fungi</taxon>
        <taxon>Dikarya</taxon>
        <taxon>Ascomycota</taxon>
        <taxon>Pezizomycotina</taxon>
        <taxon>Dothideomycetes</taxon>
        <taxon>Dothideomycetes incertae sedis</taxon>
        <taxon>Trypetheliales</taxon>
        <taxon>Trypetheliaceae</taxon>
        <taxon>Viridothelium</taxon>
    </lineage>
</organism>
<comment type="similarity">
    <text evidence="1 7">Belongs to the DNA photolyase class-1 family.</text>
</comment>
<dbReference type="NCBIfam" id="TIGR02765">
    <property type="entry name" value="crypto_DASH"/>
    <property type="match status" value="1"/>
</dbReference>
<dbReference type="SUPFAM" id="SSF48173">
    <property type="entry name" value="Cryptochrome/photolyase FAD-binding domain"/>
    <property type="match status" value="1"/>
</dbReference>
<evidence type="ECO:0000259" key="9">
    <source>
        <dbReference type="PROSITE" id="PS51645"/>
    </source>
</evidence>
<dbReference type="GO" id="GO:0003904">
    <property type="term" value="F:deoxyribodipyrimidine photo-lyase activity"/>
    <property type="evidence" value="ECO:0007669"/>
    <property type="project" value="TreeGrafter"/>
</dbReference>
<dbReference type="OrthoDB" id="435881at2759"/>
<comment type="function">
    <text evidence="7">May have a photoreceptor function.</text>
</comment>
<dbReference type="InterPro" id="IPR014729">
    <property type="entry name" value="Rossmann-like_a/b/a_fold"/>
</dbReference>
<dbReference type="PANTHER" id="PTHR11455:SF22">
    <property type="entry name" value="CRYPTOCHROME DASH"/>
    <property type="match status" value="1"/>
</dbReference>
<evidence type="ECO:0000256" key="4">
    <source>
        <dbReference type="ARBA" id="ARBA00022991"/>
    </source>
</evidence>
<dbReference type="GO" id="GO:0000719">
    <property type="term" value="P:photoreactive repair"/>
    <property type="evidence" value="ECO:0007669"/>
    <property type="project" value="TreeGrafter"/>
</dbReference>
<keyword evidence="11" id="KW-1185">Reference proteome</keyword>
<evidence type="ECO:0000313" key="11">
    <source>
        <dbReference type="Proteomes" id="UP000800092"/>
    </source>
</evidence>
<evidence type="ECO:0000256" key="3">
    <source>
        <dbReference type="ARBA" id="ARBA00022827"/>
    </source>
</evidence>
<dbReference type="SUPFAM" id="SSF52425">
    <property type="entry name" value="Cryptochrome/photolyase, N-terminal domain"/>
    <property type="match status" value="1"/>
</dbReference>
<dbReference type="InterPro" id="IPR014133">
    <property type="entry name" value="Cry_DASH"/>
</dbReference>